<dbReference type="Gene3D" id="1.10.10.10">
    <property type="entry name" value="Winged helix-like DNA-binding domain superfamily/Winged helix DNA-binding domain"/>
    <property type="match status" value="1"/>
</dbReference>
<dbReference type="InterPro" id="IPR013325">
    <property type="entry name" value="RNA_pol_sigma_r2"/>
</dbReference>
<sequence>MSGELAAFEAERARLLGLAYRLTGSVVDAEDVLQDAWLRYAAADGIERPAAWLTTIVTRLCLDHLGAASRRRETYAGTWLPEPIVTEPHDPADLAVVADEVRYAGLVLLDRLPADQRVAFVLHDVFDIPFAQIAEILGTTAANARQLASRGRRTMAEAPRESPAAEHRAAVEGLLRALERGDAAGVAEALHSDVTAYGDSGGLTPTAGRPVVGPEQVARFFQGLVRLYGDERLGAMRLVEVNGRLGLVTPGTDGRFPARVAAFSVVEGRVIGTYDVAHPDKLRGVRLADWHPTAPDTPSRRRSPGR</sequence>
<evidence type="ECO:0000313" key="8">
    <source>
        <dbReference type="EMBL" id="TSD68361.1"/>
    </source>
</evidence>
<dbReference type="EMBL" id="VLNT01000001">
    <property type="protein sequence ID" value="TSD68361.1"/>
    <property type="molecule type" value="Genomic_DNA"/>
</dbReference>
<dbReference type="SUPFAM" id="SSF54427">
    <property type="entry name" value="NTF2-like"/>
    <property type="match status" value="1"/>
</dbReference>
<dbReference type="AlphaFoldDB" id="A0A554SPS4"/>
<dbReference type="NCBIfam" id="TIGR02937">
    <property type="entry name" value="sigma70-ECF"/>
    <property type="match status" value="1"/>
</dbReference>
<dbReference type="InterPro" id="IPR007627">
    <property type="entry name" value="RNA_pol_sigma70_r2"/>
</dbReference>
<comment type="caution">
    <text evidence="8">The sequence shown here is derived from an EMBL/GenBank/DDBJ whole genome shotgun (WGS) entry which is preliminary data.</text>
</comment>
<dbReference type="InterPro" id="IPR013324">
    <property type="entry name" value="RNA_pol_sigma_r3/r4-like"/>
</dbReference>
<dbReference type="InterPro" id="IPR013249">
    <property type="entry name" value="RNA_pol_sigma70_r4_t2"/>
</dbReference>
<evidence type="ECO:0000256" key="4">
    <source>
        <dbReference type="ARBA" id="ARBA00023082"/>
    </source>
</evidence>
<dbReference type="InterPro" id="IPR014284">
    <property type="entry name" value="RNA_pol_sigma-70_dom"/>
</dbReference>
<dbReference type="SUPFAM" id="SSF88659">
    <property type="entry name" value="Sigma3 and sigma4 domains of RNA polymerase sigma factors"/>
    <property type="match status" value="1"/>
</dbReference>
<dbReference type="Gene3D" id="1.10.1740.10">
    <property type="match status" value="1"/>
</dbReference>
<dbReference type="InterPro" id="IPR052704">
    <property type="entry name" value="ECF_Sigma-70_Domain"/>
</dbReference>
<dbReference type="Proteomes" id="UP000316988">
    <property type="component" value="Unassembled WGS sequence"/>
</dbReference>
<dbReference type="SUPFAM" id="SSF88946">
    <property type="entry name" value="Sigma2 domain of RNA polymerase sigma factors"/>
    <property type="match status" value="1"/>
</dbReference>
<evidence type="ECO:0000313" key="9">
    <source>
        <dbReference type="Proteomes" id="UP000316988"/>
    </source>
</evidence>
<keyword evidence="4" id="KW-0731">Sigma factor</keyword>
<keyword evidence="5" id="KW-0804">Transcription</keyword>
<dbReference type="GO" id="GO:0006352">
    <property type="term" value="P:DNA-templated transcription initiation"/>
    <property type="evidence" value="ECO:0007669"/>
    <property type="project" value="InterPro"/>
</dbReference>
<dbReference type="GO" id="GO:0016987">
    <property type="term" value="F:sigma factor activity"/>
    <property type="evidence" value="ECO:0007669"/>
    <property type="project" value="UniProtKB-KW"/>
</dbReference>
<dbReference type="NCBIfam" id="NF007214">
    <property type="entry name" value="PRK09636.1"/>
    <property type="match status" value="1"/>
</dbReference>
<feature type="domain" description="RNA polymerase sigma factor 70 region 4 type 2" evidence="7">
    <location>
        <begin position="108"/>
        <end position="155"/>
    </location>
</feature>
<evidence type="ECO:0000256" key="1">
    <source>
        <dbReference type="ARBA" id="ARBA00010641"/>
    </source>
</evidence>
<feature type="domain" description="RNA polymerase sigma-70 region 2" evidence="6">
    <location>
        <begin position="8"/>
        <end position="70"/>
    </location>
</feature>
<dbReference type="GO" id="GO:0003677">
    <property type="term" value="F:DNA binding"/>
    <property type="evidence" value="ECO:0007669"/>
    <property type="project" value="InterPro"/>
</dbReference>
<comment type="subunit">
    <text evidence="2">Interacts transiently with the RNA polymerase catalytic core formed by RpoA, RpoB, RpoC and RpoZ (2 alpha, 1 beta, 1 beta' and 1 omega subunit) to form the RNA polymerase holoenzyme that can initiate transcription.</text>
</comment>
<proteinExistence type="inferred from homology"/>
<dbReference type="RefSeq" id="WP_143911308.1">
    <property type="nucleotide sequence ID" value="NZ_VLNT01000001.1"/>
</dbReference>
<evidence type="ECO:0000256" key="2">
    <source>
        <dbReference type="ARBA" id="ARBA00011344"/>
    </source>
</evidence>
<reference evidence="8 9" key="1">
    <citation type="submission" date="2019-07" db="EMBL/GenBank/DDBJ databases">
        <authorList>
            <person name="Zhao L.H."/>
        </authorList>
    </citation>
    <scope>NUCLEOTIDE SEQUENCE [LARGE SCALE GENOMIC DNA]</scope>
    <source>
        <strain evidence="8 9">Co35</strain>
    </source>
</reference>
<dbReference type="PANTHER" id="PTHR30173">
    <property type="entry name" value="SIGMA 19 FACTOR"/>
    <property type="match status" value="1"/>
</dbReference>
<evidence type="ECO:0000256" key="3">
    <source>
        <dbReference type="ARBA" id="ARBA00023015"/>
    </source>
</evidence>
<name>A0A554SPS4_9ACTN</name>
<dbReference type="InterPro" id="IPR032710">
    <property type="entry name" value="NTF2-like_dom_sf"/>
</dbReference>
<accession>A0A554SPS4</accession>
<organism evidence="8 9">
    <name type="scientific">Aeromicrobium piscarium</name>
    <dbReference type="NCBI Taxonomy" id="2590901"/>
    <lineage>
        <taxon>Bacteria</taxon>
        <taxon>Bacillati</taxon>
        <taxon>Actinomycetota</taxon>
        <taxon>Actinomycetes</taxon>
        <taxon>Propionibacteriales</taxon>
        <taxon>Nocardioidaceae</taxon>
        <taxon>Aeromicrobium</taxon>
    </lineage>
</organism>
<keyword evidence="9" id="KW-1185">Reference proteome</keyword>
<dbReference type="PANTHER" id="PTHR30173:SF36">
    <property type="entry name" value="ECF RNA POLYMERASE SIGMA FACTOR SIGJ"/>
    <property type="match status" value="1"/>
</dbReference>
<evidence type="ECO:0000259" key="6">
    <source>
        <dbReference type="Pfam" id="PF04542"/>
    </source>
</evidence>
<evidence type="ECO:0000259" key="7">
    <source>
        <dbReference type="Pfam" id="PF08281"/>
    </source>
</evidence>
<dbReference type="Gene3D" id="3.10.450.50">
    <property type="match status" value="1"/>
</dbReference>
<dbReference type="Pfam" id="PF08281">
    <property type="entry name" value="Sigma70_r4_2"/>
    <property type="match status" value="1"/>
</dbReference>
<dbReference type="Pfam" id="PF04542">
    <property type="entry name" value="Sigma70_r2"/>
    <property type="match status" value="1"/>
</dbReference>
<evidence type="ECO:0000256" key="5">
    <source>
        <dbReference type="ARBA" id="ARBA00023163"/>
    </source>
</evidence>
<dbReference type="InterPro" id="IPR036388">
    <property type="entry name" value="WH-like_DNA-bd_sf"/>
</dbReference>
<keyword evidence="3" id="KW-0805">Transcription regulation</keyword>
<protein>
    <submittedName>
        <fullName evidence="8">Sigma-70 family RNA polymerase sigma factor</fullName>
    </submittedName>
</protein>
<comment type="similarity">
    <text evidence="1">Belongs to the sigma-70 factor family. ECF subfamily.</text>
</comment>
<gene>
    <name evidence="8" type="ORF">FNM00_01845</name>
</gene>
<dbReference type="OrthoDB" id="3211555at2"/>